<dbReference type="RefSeq" id="WP_205114649.1">
    <property type="nucleotide sequence ID" value="NZ_JAFBCM010000001.1"/>
</dbReference>
<gene>
    <name evidence="4" type="ORF">ACFOUW_24855</name>
</gene>
<dbReference type="Pfam" id="PF02597">
    <property type="entry name" value="ThiS"/>
    <property type="match status" value="1"/>
</dbReference>
<accession>A0ABV7YGE2</accession>
<dbReference type="SUPFAM" id="SSF54285">
    <property type="entry name" value="MoaD/ThiS"/>
    <property type="match status" value="1"/>
</dbReference>
<dbReference type="InterPro" id="IPR003749">
    <property type="entry name" value="ThiS/MoaD-like"/>
</dbReference>
<evidence type="ECO:0000256" key="1">
    <source>
        <dbReference type="ARBA" id="ARBA00022741"/>
    </source>
</evidence>
<dbReference type="Gene3D" id="3.10.20.30">
    <property type="match status" value="1"/>
</dbReference>
<keyword evidence="1" id="KW-0547">Nucleotide-binding</keyword>
<dbReference type="EMBL" id="JBHRZH010000023">
    <property type="protein sequence ID" value="MFC3764087.1"/>
    <property type="molecule type" value="Genomic_DNA"/>
</dbReference>
<protein>
    <recommendedName>
        <fullName evidence="3">Molybdopterin synthase sulfur carrier subunit</fullName>
    </recommendedName>
</protein>
<reference evidence="5" key="1">
    <citation type="journal article" date="2019" name="Int. J. Syst. Evol. Microbiol.">
        <title>The Global Catalogue of Microorganisms (GCM) 10K type strain sequencing project: providing services to taxonomists for standard genome sequencing and annotation.</title>
        <authorList>
            <consortium name="The Broad Institute Genomics Platform"/>
            <consortium name="The Broad Institute Genome Sequencing Center for Infectious Disease"/>
            <person name="Wu L."/>
            <person name="Ma J."/>
        </authorList>
    </citation>
    <scope>NUCLEOTIDE SEQUENCE [LARGE SCALE GENOMIC DNA]</scope>
    <source>
        <strain evidence="5">CGMCC 4.7241</strain>
    </source>
</reference>
<comment type="similarity">
    <text evidence="2">Belongs to the MoaD family.</text>
</comment>
<dbReference type="PANTHER" id="PTHR33359">
    <property type="entry name" value="MOLYBDOPTERIN SYNTHASE SULFUR CARRIER SUBUNIT"/>
    <property type="match status" value="1"/>
</dbReference>
<evidence type="ECO:0000256" key="2">
    <source>
        <dbReference type="ARBA" id="ARBA00024200"/>
    </source>
</evidence>
<dbReference type="InterPro" id="IPR016155">
    <property type="entry name" value="Mopterin_synth/thiamin_S_b"/>
</dbReference>
<dbReference type="InterPro" id="IPR012675">
    <property type="entry name" value="Beta-grasp_dom_sf"/>
</dbReference>
<dbReference type="CDD" id="cd17040">
    <property type="entry name" value="Ubl_MoaD_like"/>
    <property type="match status" value="1"/>
</dbReference>
<dbReference type="PANTHER" id="PTHR33359:SF1">
    <property type="entry name" value="MOLYBDOPTERIN SYNTHASE SULFUR CARRIER SUBUNIT"/>
    <property type="match status" value="1"/>
</dbReference>
<proteinExistence type="inferred from homology"/>
<evidence type="ECO:0000313" key="4">
    <source>
        <dbReference type="EMBL" id="MFC3764087.1"/>
    </source>
</evidence>
<evidence type="ECO:0000313" key="5">
    <source>
        <dbReference type="Proteomes" id="UP001595699"/>
    </source>
</evidence>
<dbReference type="Proteomes" id="UP001595699">
    <property type="component" value="Unassembled WGS sequence"/>
</dbReference>
<dbReference type="InterPro" id="IPR044672">
    <property type="entry name" value="MOCS2A"/>
</dbReference>
<organism evidence="4 5">
    <name type="scientific">Tenggerimyces flavus</name>
    <dbReference type="NCBI Taxonomy" id="1708749"/>
    <lineage>
        <taxon>Bacteria</taxon>
        <taxon>Bacillati</taxon>
        <taxon>Actinomycetota</taxon>
        <taxon>Actinomycetes</taxon>
        <taxon>Propionibacteriales</taxon>
        <taxon>Nocardioidaceae</taxon>
        <taxon>Tenggerimyces</taxon>
    </lineage>
</organism>
<name>A0ABV7YGE2_9ACTN</name>
<comment type="caution">
    <text evidence="4">The sequence shown here is derived from an EMBL/GenBank/DDBJ whole genome shotgun (WGS) entry which is preliminary data.</text>
</comment>
<sequence length="86" mass="8927">MANVTIRYWAAAKEAAGLTSENVEASTLADVIEAVVARHPDRPRLATVLGSCAYLVNEQPVGKRDPATVPLADGAQVEALPPFAGG</sequence>
<evidence type="ECO:0000256" key="3">
    <source>
        <dbReference type="ARBA" id="ARBA00024247"/>
    </source>
</evidence>
<keyword evidence="5" id="KW-1185">Reference proteome</keyword>